<comment type="caution">
    <text evidence="8">The sequence shown here is derived from an EMBL/GenBank/DDBJ whole genome shotgun (WGS) entry which is preliminary data.</text>
</comment>
<evidence type="ECO:0000259" key="6">
    <source>
        <dbReference type="Pfam" id="PF13860"/>
    </source>
</evidence>
<comment type="function">
    <text evidence="4 5">Required for flagellar hook formation. May act as a scaffolding protein.</text>
</comment>
<dbReference type="Proteomes" id="UP000606935">
    <property type="component" value="Unassembled WGS sequence"/>
</dbReference>
<dbReference type="RefSeq" id="WP_188694221.1">
    <property type="nucleotide sequence ID" value="NZ_BMLS01000003.1"/>
</dbReference>
<comment type="similarity">
    <text evidence="1 5">Belongs to the FlgD family.</text>
</comment>
<keyword evidence="3 5" id="KW-1005">Bacterial flagellum biogenesis</keyword>
<reference evidence="8" key="2">
    <citation type="submission" date="2020-09" db="EMBL/GenBank/DDBJ databases">
        <authorList>
            <person name="Sun Q."/>
            <person name="Zhou Y."/>
        </authorList>
    </citation>
    <scope>NUCLEOTIDE SEQUENCE</scope>
    <source>
        <strain evidence="8">CGMCC 1.7086</strain>
    </source>
</reference>
<dbReference type="Gene3D" id="2.30.30.910">
    <property type="match status" value="1"/>
</dbReference>
<feature type="domain" description="FlgD Tudor-like" evidence="7">
    <location>
        <begin position="85"/>
        <end position="211"/>
    </location>
</feature>
<dbReference type="InterPro" id="IPR005648">
    <property type="entry name" value="FlgD"/>
</dbReference>
<organism evidence="8 9">
    <name type="scientific">Bowmanella pacifica</name>
    <dbReference type="NCBI Taxonomy" id="502051"/>
    <lineage>
        <taxon>Bacteria</taxon>
        <taxon>Pseudomonadati</taxon>
        <taxon>Pseudomonadota</taxon>
        <taxon>Gammaproteobacteria</taxon>
        <taxon>Alteromonadales</taxon>
        <taxon>Alteromonadaceae</taxon>
        <taxon>Bowmanella</taxon>
    </lineage>
</organism>
<evidence type="ECO:0000313" key="8">
    <source>
        <dbReference type="EMBL" id="GGO69318.1"/>
    </source>
</evidence>
<evidence type="ECO:0000256" key="5">
    <source>
        <dbReference type="RuleBase" id="RU362076"/>
    </source>
</evidence>
<dbReference type="Pfam" id="PF13861">
    <property type="entry name" value="FLgD_tudor"/>
    <property type="match status" value="1"/>
</dbReference>
<dbReference type="Gene3D" id="2.60.40.4070">
    <property type="match status" value="1"/>
</dbReference>
<proteinExistence type="inferred from homology"/>
<gene>
    <name evidence="8" type="ORF">GCM10010982_20160</name>
</gene>
<dbReference type="GO" id="GO:0044781">
    <property type="term" value="P:bacterial-type flagellum organization"/>
    <property type="evidence" value="ECO:0007669"/>
    <property type="project" value="UniProtKB-UniRule"/>
</dbReference>
<feature type="domain" description="FlgD/Vpr Ig-like" evidence="6">
    <location>
        <begin position="101"/>
        <end position="168"/>
    </location>
</feature>
<keyword evidence="9" id="KW-1185">Reference proteome</keyword>
<name>A0A917YY21_9ALTE</name>
<evidence type="ECO:0000313" key="9">
    <source>
        <dbReference type="Proteomes" id="UP000606935"/>
    </source>
</evidence>
<dbReference type="AlphaFoldDB" id="A0A917YY21"/>
<dbReference type="Pfam" id="PF13860">
    <property type="entry name" value="FlgD_ig"/>
    <property type="match status" value="1"/>
</dbReference>
<protein>
    <recommendedName>
        <fullName evidence="2 5">Basal-body rod modification protein FlgD</fullName>
    </recommendedName>
</protein>
<sequence>MNVNQAQNAQTALPTSENIAANGGADLSNMFLQLLVAQISHQNPLDPLDGTQYVSQLAEFSNVESLQSIKQSMTDNVSYLDSLMVLEATSLVGTNVNVKSDTLALEQAGDIKGQVNLPMEAEKVVVQLYDRDGNLVEEQEMAYSGVGSLGFAFNDQNAGAYQVRAHAVINGTPRSLDTWLEGQVERISVGSSAEDILLQVNGLGNFALADINQMAARA</sequence>
<evidence type="ECO:0000256" key="3">
    <source>
        <dbReference type="ARBA" id="ARBA00022795"/>
    </source>
</evidence>
<evidence type="ECO:0000259" key="7">
    <source>
        <dbReference type="Pfam" id="PF13861"/>
    </source>
</evidence>
<evidence type="ECO:0000256" key="1">
    <source>
        <dbReference type="ARBA" id="ARBA00010577"/>
    </source>
</evidence>
<evidence type="ECO:0000256" key="2">
    <source>
        <dbReference type="ARBA" id="ARBA00016013"/>
    </source>
</evidence>
<evidence type="ECO:0000256" key="4">
    <source>
        <dbReference type="ARBA" id="ARBA00024746"/>
    </source>
</evidence>
<dbReference type="EMBL" id="BMLS01000003">
    <property type="protein sequence ID" value="GGO69318.1"/>
    <property type="molecule type" value="Genomic_DNA"/>
</dbReference>
<dbReference type="Pfam" id="PF03963">
    <property type="entry name" value="FlgD"/>
    <property type="match status" value="1"/>
</dbReference>
<reference evidence="8" key="1">
    <citation type="journal article" date="2014" name="Int. J. Syst. Evol. Microbiol.">
        <title>Complete genome sequence of Corynebacterium casei LMG S-19264T (=DSM 44701T), isolated from a smear-ripened cheese.</title>
        <authorList>
            <consortium name="US DOE Joint Genome Institute (JGI-PGF)"/>
            <person name="Walter F."/>
            <person name="Albersmeier A."/>
            <person name="Kalinowski J."/>
            <person name="Ruckert C."/>
        </authorList>
    </citation>
    <scope>NUCLEOTIDE SEQUENCE</scope>
    <source>
        <strain evidence="8">CGMCC 1.7086</strain>
    </source>
</reference>
<dbReference type="InterPro" id="IPR025965">
    <property type="entry name" value="FlgD/Vpr_Ig-like"/>
</dbReference>
<dbReference type="InterPro" id="IPR025963">
    <property type="entry name" value="FLgD_Tudor"/>
</dbReference>
<accession>A0A917YY21</accession>